<dbReference type="PROSITE" id="PS00387">
    <property type="entry name" value="PPASE"/>
    <property type="match status" value="1"/>
</dbReference>
<dbReference type="InParanoid" id="A0A1D6GQZ9"/>
<comment type="similarity">
    <text evidence="2">Belongs to the PPase family.</text>
</comment>
<dbReference type="SUPFAM" id="SSF57850">
    <property type="entry name" value="RING/U-box"/>
    <property type="match status" value="1"/>
</dbReference>
<evidence type="ECO:0000256" key="3">
    <source>
        <dbReference type="ARBA" id="ARBA00012146"/>
    </source>
</evidence>
<dbReference type="ExpressionAtlas" id="A0A1D6GQZ9">
    <property type="expression patterns" value="baseline and differential"/>
</dbReference>
<dbReference type="EC" id="3.6.1.1" evidence="3"/>
<keyword evidence="6" id="KW-0460">Magnesium</keyword>
<comment type="cofactor">
    <cofactor evidence="1">
        <name>Mg(2+)</name>
        <dbReference type="ChEBI" id="CHEBI:18420"/>
    </cofactor>
</comment>
<gene>
    <name evidence="8" type="ORF">ZEAMMB73_Zm00001d014199</name>
</gene>
<accession>A0A1D6GQZ9</accession>
<keyword evidence="5" id="KW-0378">Hydrolase</keyword>
<dbReference type="STRING" id="4577.A0A1D6GQZ9"/>
<dbReference type="GO" id="GO:0005737">
    <property type="term" value="C:cytoplasm"/>
    <property type="evidence" value="ECO:0007669"/>
    <property type="project" value="InterPro"/>
</dbReference>
<dbReference type="GO" id="GO:0006796">
    <property type="term" value="P:phosphate-containing compound metabolic process"/>
    <property type="evidence" value="ECO:0007669"/>
    <property type="project" value="InterPro"/>
</dbReference>
<dbReference type="Gene3D" id="3.30.40.10">
    <property type="entry name" value="Zinc/RING finger domain, C3HC4 (zinc finger)"/>
    <property type="match status" value="1"/>
</dbReference>
<sequence length="655" mass="72297">MGSLCCVAARPHGASTASREWSSISRSDPPWRTGAGFSPPLSRGWEYRINSEGLSYGSHGDSGVAVNYGSSLSSNSKGASRSWERNELPQDHRYSTSEGAISYLNSPDISFQNHHIMLPMLQDSSVDEYMRGKLHIISLKIDADLWAVSVAEPIGSLLLSEGMSGQHNSGGSTSSCSDGSEYDIVPKSYTSTPRNFPSRRSFLSKPIHPVSFPEHALEAQETRSHVASASSNNPLCSEYKGTGELCFPDYGSGRHGESGNWSAASSMDLTDLSEQPEAGQAGLLRPNNAMQKTRCDLCERLLTKRSPCGSRRIVRTGDLPVAGVLPCSHVYHAECLERTTPKGQKHDPPCPVCDKLAGKDTEQWSICRLKNGFPRFRSLGEGPSRVFSCADAGDCVAGAVQIPRSNSIGLLTRSGHKRHASSKGEPSKDSAETSRNACICIVLEIASKLLIQFYETTAITWPLQSTALHCNTERNMAEEKSRPRLNERIMSSLSKRSVAAHSWHDLEIGECTFCAAVVEITKGSKVKYELDKKTGMIKVDRVLYSSVVYPHNYGFIPRTLCEDGDPMDVLVLMQGEKDDKIIAVCVDDPEYRHLTDLKELSPHRLNEIRRFFEDYKKNENKEVAVNDFLPPTTSLEAIQHSMDLYAEYILHSLRR</sequence>
<dbReference type="PANTHER" id="PTHR10286">
    <property type="entry name" value="INORGANIC PYROPHOSPHATASE"/>
    <property type="match status" value="1"/>
</dbReference>
<organism evidence="8">
    <name type="scientific">Zea mays</name>
    <name type="common">Maize</name>
    <dbReference type="NCBI Taxonomy" id="4577"/>
    <lineage>
        <taxon>Eukaryota</taxon>
        <taxon>Viridiplantae</taxon>
        <taxon>Streptophyta</taxon>
        <taxon>Embryophyta</taxon>
        <taxon>Tracheophyta</taxon>
        <taxon>Spermatophyta</taxon>
        <taxon>Magnoliopsida</taxon>
        <taxon>Liliopsida</taxon>
        <taxon>Poales</taxon>
        <taxon>Poaceae</taxon>
        <taxon>PACMAD clade</taxon>
        <taxon>Panicoideae</taxon>
        <taxon>Andropogonodae</taxon>
        <taxon>Andropogoneae</taxon>
        <taxon>Tripsacinae</taxon>
        <taxon>Zea</taxon>
    </lineage>
</organism>
<dbReference type="InterPro" id="IPR001841">
    <property type="entry name" value="Znf_RING"/>
</dbReference>
<dbReference type="GO" id="GO:0004427">
    <property type="term" value="F:inorganic diphosphate phosphatase activity"/>
    <property type="evidence" value="ECO:0007669"/>
    <property type="project" value="UniProtKB-EC"/>
</dbReference>
<evidence type="ECO:0000256" key="4">
    <source>
        <dbReference type="ARBA" id="ARBA00022723"/>
    </source>
</evidence>
<dbReference type="AlphaFoldDB" id="A0A1D6GQZ9"/>
<dbReference type="CDD" id="cd00412">
    <property type="entry name" value="pyrophosphatase"/>
    <property type="match status" value="1"/>
</dbReference>
<evidence type="ECO:0000256" key="2">
    <source>
        <dbReference type="ARBA" id="ARBA00006220"/>
    </source>
</evidence>
<dbReference type="FunCoup" id="A0A1D6GQZ9">
    <property type="interactions" value="2084"/>
</dbReference>
<keyword evidence="4" id="KW-0479">Metal-binding</keyword>
<reference evidence="8" key="1">
    <citation type="submission" date="2015-12" db="EMBL/GenBank/DDBJ databases">
        <title>Update maize B73 reference genome by single molecule sequencing technologies.</title>
        <authorList>
            <consortium name="Maize Genome Sequencing Project"/>
            <person name="Ware D."/>
        </authorList>
    </citation>
    <scope>NUCLEOTIDE SEQUENCE</scope>
    <source>
        <tissue evidence="8">Seedling</tissue>
    </source>
</reference>
<dbReference type="GO" id="GO:0000287">
    <property type="term" value="F:magnesium ion binding"/>
    <property type="evidence" value="ECO:0007669"/>
    <property type="project" value="InterPro"/>
</dbReference>
<evidence type="ECO:0000256" key="6">
    <source>
        <dbReference type="ARBA" id="ARBA00022842"/>
    </source>
</evidence>
<comment type="catalytic activity">
    <reaction evidence="7">
        <text>diphosphate + H2O = 2 phosphate + H(+)</text>
        <dbReference type="Rhea" id="RHEA:24576"/>
        <dbReference type="ChEBI" id="CHEBI:15377"/>
        <dbReference type="ChEBI" id="CHEBI:15378"/>
        <dbReference type="ChEBI" id="CHEBI:33019"/>
        <dbReference type="ChEBI" id="CHEBI:43474"/>
        <dbReference type="EC" id="3.6.1.1"/>
    </reaction>
</comment>
<dbReference type="PROSITE" id="PS50089">
    <property type="entry name" value="ZF_RING_2"/>
    <property type="match status" value="1"/>
</dbReference>
<evidence type="ECO:0000256" key="7">
    <source>
        <dbReference type="ARBA" id="ARBA00047820"/>
    </source>
</evidence>
<dbReference type="Pfam" id="PF00719">
    <property type="entry name" value="Pyrophosphatase"/>
    <property type="match status" value="1"/>
</dbReference>
<dbReference type="IntAct" id="A0A1D6GQZ9">
    <property type="interactions" value="17"/>
</dbReference>
<dbReference type="SUPFAM" id="SSF50324">
    <property type="entry name" value="Inorganic pyrophosphatase"/>
    <property type="match status" value="1"/>
</dbReference>
<evidence type="ECO:0000256" key="5">
    <source>
        <dbReference type="ARBA" id="ARBA00022801"/>
    </source>
</evidence>
<dbReference type="InterPro" id="IPR008162">
    <property type="entry name" value="Pyrophosphatase"/>
</dbReference>
<dbReference type="Gene3D" id="3.90.80.10">
    <property type="entry name" value="Inorganic pyrophosphatase"/>
    <property type="match status" value="1"/>
</dbReference>
<dbReference type="InterPro" id="IPR013083">
    <property type="entry name" value="Znf_RING/FYVE/PHD"/>
</dbReference>
<name>A0A1D6GQZ9_MAIZE</name>
<protein>
    <recommendedName>
        <fullName evidence="3">inorganic diphosphatase</fullName>
        <ecNumber evidence="3">3.6.1.1</ecNumber>
    </recommendedName>
</protein>
<dbReference type="SMR" id="A0A1D6GQZ9"/>
<proteinExistence type="inferred from homology"/>
<dbReference type="InterPro" id="IPR036649">
    <property type="entry name" value="Pyrophosphatase_sf"/>
</dbReference>
<evidence type="ECO:0000313" key="8">
    <source>
        <dbReference type="EMBL" id="AQK65543.1"/>
    </source>
</evidence>
<dbReference type="EMBL" id="CM000781">
    <property type="protein sequence ID" value="AQK65543.1"/>
    <property type="molecule type" value="Genomic_DNA"/>
</dbReference>
<evidence type="ECO:0000256" key="1">
    <source>
        <dbReference type="ARBA" id="ARBA00001946"/>
    </source>
</evidence>